<name>A0A6C0BNX1_9ZZZZ</name>
<sequence>MLSPIPAISHSDSIHPITLLLTCYAVAPFEEGIVWDPQSNPPIILTSTGSIK</sequence>
<proteinExistence type="predicted"/>
<reference evidence="1" key="1">
    <citation type="journal article" date="2020" name="Nature">
        <title>Giant virus diversity and host interactions through global metagenomics.</title>
        <authorList>
            <person name="Schulz F."/>
            <person name="Roux S."/>
            <person name="Paez-Espino D."/>
            <person name="Jungbluth S."/>
            <person name="Walsh D.A."/>
            <person name="Denef V.J."/>
            <person name="McMahon K.D."/>
            <person name="Konstantinidis K.T."/>
            <person name="Eloe-Fadrosh E.A."/>
            <person name="Kyrpides N.C."/>
            <person name="Woyke T."/>
        </authorList>
    </citation>
    <scope>NUCLEOTIDE SEQUENCE</scope>
    <source>
        <strain evidence="1">GVMAG-M-3300017651-5</strain>
    </source>
</reference>
<evidence type="ECO:0000313" key="1">
    <source>
        <dbReference type="EMBL" id="QHS93068.1"/>
    </source>
</evidence>
<dbReference type="AlphaFoldDB" id="A0A6C0BNX1"/>
<accession>A0A6C0BNX1</accession>
<organism evidence="1">
    <name type="scientific">viral metagenome</name>
    <dbReference type="NCBI Taxonomy" id="1070528"/>
    <lineage>
        <taxon>unclassified sequences</taxon>
        <taxon>metagenomes</taxon>
        <taxon>organismal metagenomes</taxon>
    </lineage>
</organism>
<protein>
    <submittedName>
        <fullName evidence="1">Uncharacterized protein</fullName>
    </submittedName>
</protein>
<dbReference type="EMBL" id="MN739196">
    <property type="protein sequence ID" value="QHS93068.1"/>
    <property type="molecule type" value="Genomic_DNA"/>
</dbReference>